<dbReference type="InterPro" id="IPR011682">
    <property type="entry name" value="Glyco_hydro_38_C"/>
</dbReference>
<dbReference type="EMBL" id="QJVJ01000007">
    <property type="protein sequence ID" value="PYI53522.1"/>
    <property type="molecule type" value="Genomic_DNA"/>
</dbReference>
<proteinExistence type="inferred from homology"/>
<dbReference type="Gene3D" id="2.60.40.1180">
    <property type="entry name" value="Golgi alpha-mannosidase II"/>
    <property type="match status" value="1"/>
</dbReference>
<dbReference type="GO" id="GO:0009313">
    <property type="term" value="P:oligosaccharide catabolic process"/>
    <property type="evidence" value="ECO:0007669"/>
    <property type="project" value="TreeGrafter"/>
</dbReference>
<dbReference type="Gene3D" id="2.60.40.2220">
    <property type="match status" value="1"/>
</dbReference>
<keyword evidence="7" id="KW-1185">Reference proteome</keyword>
<sequence length="935" mass="104339">MQRIGAAAMLDGTEKEAVRAPYRVFVYHHTHWDREWWATYQDFRIRLVELIDELLNALDEDPDFRCFLLDGQTIVLDDYLAIRPENRDKLTGYIRDNRIQCGPWYILPDEFLVSGEAHIRNLWLGIKTAEKYGVVNQDVGYIPDTFGHISQMPQLLNGFGIDNALVWRGLGGPEETFKQEFAWEAPNGSRVLAYWFPDGYYVVDFLHFDNPNKTYDETYGRVRRSLERWAKRATTDCLLMPYGGDHRLIDRRLGRLIRQVNEDLKGFAELRWSTTKEFVAALRERNPQLETIAGELRGAGADLPHLLPGVLSARMYLKRLNFRGQLWLERYAEPMSAIAWRKGRKYDASLLWHAWELLVQNHPHDSICGCSIDQVHREMMPRFDQSAQIAEIVTEKAAQHLNSLLDTSALHEGEEAIVVHNPLPWSRTDVATVRLEPKKGVHPRTHRLLDDEGNEVPFQVAPVEGRMAMTDKWFHTEVRFVASGVPGLGYAAYRLAEREKPLDPKLVPYAAVQTTAKLKGSEPQTDLHVGRNVLENRYLRVEASLTDGTLTVVDKTTGETYGGLNAFESSGDAGDTYNYAFPLNDNVLRTDTDRNAVVTVQAAVAGHASATLAVTIDWALPVGLTADRLSRSAERTVVRLVSRVTLAAESRRVDIATEWDNAIRDHRLRALFPLGRDARASRAEGHFDVVERPAGAPGDWGAERGAEGDGESFFGNGWPEPSIGQMPQQGYVTVSAEDRGLTVANKGLPEFELLRDGRGTIAVTLLRAVGWLSREDTLVRVGGAGPETPTPEAQCPGVQRAEYAIVPHAGDGLEARVFERVHDYLTPLYGTVTGKHDGTLPMRGGMLALEGDHTLLMSACKKAERSDALIVRLWNVAKAETAATVRLGEAPSSVRYVDLKEEPVEPYGGTASIAGDGSFVVRAGPAEIVTLEIRF</sequence>
<dbReference type="SUPFAM" id="SSF88713">
    <property type="entry name" value="Glycoside hydrolase/deacetylase"/>
    <property type="match status" value="1"/>
</dbReference>
<evidence type="ECO:0000256" key="2">
    <source>
        <dbReference type="ARBA" id="ARBA00022723"/>
    </source>
</evidence>
<dbReference type="InterPro" id="IPR028995">
    <property type="entry name" value="Glyco_hydro_57/38_cen_sf"/>
</dbReference>
<dbReference type="GO" id="GO:0046872">
    <property type="term" value="F:metal ion binding"/>
    <property type="evidence" value="ECO:0007669"/>
    <property type="project" value="UniProtKB-KW"/>
</dbReference>
<dbReference type="Gene3D" id="3.20.110.10">
    <property type="entry name" value="Glycoside hydrolase 38, N terminal domain"/>
    <property type="match status" value="1"/>
</dbReference>
<dbReference type="SUPFAM" id="SSF88688">
    <property type="entry name" value="Families 57/38 glycoside transferase middle domain"/>
    <property type="match status" value="1"/>
</dbReference>
<dbReference type="InterPro" id="IPR000602">
    <property type="entry name" value="Glyco_hydro_38_N"/>
</dbReference>
<dbReference type="InterPro" id="IPR011013">
    <property type="entry name" value="Gal_mutarotase_sf_dom"/>
</dbReference>
<dbReference type="GO" id="GO:0006013">
    <property type="term" value="P:mannose metabolic process"/>
    <property type="evidence" value="ECO:0007669"/>
    <property type="project" value="InterPro"/>
</dbReference>
<dbReference type="GO" id="GO:0004559">
    <property type="term" value="F:alpha-mannosidase activity"/>
    <property type="evidence" value="ECO:0007669"/>
    <property type="project" value="InterPro"/>
</dbReference>
<evidence type="ECO:0000256" key="3">
    <source>
        <dbReference type="ARBA" id="ARBA00022801"/>
    </source>
</evidence>
<dbReference type="Proteomes" id="UP000247476">
    <property type="component" value="Unassembled WGS sequence"/>
</dbReference>
<dbReference type="PANTHER" id="PTHR46017:SF2">
    <property type="entry name" value="MANNOSYLGLYCERATE HYDROLASE"/>
    <property type="match status" value="1"/>
</dbReference>
<dbReference type="Gene3D" id="1.20.1270.50">
    <property type="entry name" value="Glycoside hydrolase family 38, central domain"/>
    <property type="match status" value="1"/>
</dbReference>
<comment type="similarity">
    <text evidence="1">Belongs to the glycosyl hydrolase 38 family.</text>
</comment>
<dbReference type="InterPro" id="IPR037094">
    <property type="entry name" value="Glyco_hydro_38_cen_sf"/>
</dbReference>
<keyword evidence="3" id="KW-0378">Hydrolase</keyword>
<dbReference type="GO" id="GO:0030246">
    <property type="term" value="F:carbohydrate binding"/>
    <property type="evidence" value="ECO:0007669"/>
    <property type="project" value="InterPro"/>
</dbReference>
<organism evidence="6 7">
    <name type="scientific">Paenibacillus flagellatus</name>
    <dbReference type="NCBI Taxonomy" id="2211139"/>
    <lineage>
        <taxon>Bacteria</taxon>
        <taxon>Bacillati</taxon>
        <taxon>Bacillota</taxon>
        <taxon>Bacilli</taxon>
        <taxon>Bacillales</taxon>
        <taxon>Paenibacillaceae</taxon>
        <taxon>Paenibacillus</taxon>
    </lineage>
</organism>
<dbReference type="InterPro" id="IPR027291">
    <property type="entry name" value="Glyco_hydro_38_N_sf"/>
</dbReference>
<dbReference type="Pfam" id="PF17677">
    <property type="entry name" value="Glyco_hydro38C2"/>
    <property type="match status" value="1"/>
</dbReference>
<dbReference type="AlphaFoldDB" id="A0A2V5K489"/>
<evidence type="ECO:0000256" key="4">
    <source>
        <dbReference type="ARBA" id="ARBA00023295"/>
    </source>
</evidence>
<keyword evidence="4" id="KW-0326">Glycosidase</keyword>
<dbReference type="Pfam" id="PF07748">
    <property type="entry name" value="Glyco_hydro_38C"/>
    <property type="match status" value="1"/>
</dbReference>
<evidence type="ECO:0000256" key="1">
    <source>
        <dbReference type="ARBA" id="ARBA00009792"/>
    </source>
</evidence>
<keyword evidence="2" id="KW-0479">Metal-binding</keyword>
<reference evidence="6 7" key="1">
    <citation type="submission" date="2018-05" db="EMBL/GenBank/DDBJ databases">
        <title>Paenibacillus flagellatus sp. nov., isolated from selenium mineral soil.</title>
        <authorList>
            <person name="Dai X."/>
        </authorList>
    </citation>
    <scope>NUCLEOTIDE SEQUENCE [LARGE SCALE GENOMIC DNA]</scope>
    <source>
        <strain evidence="6 7">DXL2</strain>
    </source>
</reference>
<dbReference type="InterPro" id="IPR013780">
    <property type="entry name" value="Glyco_hydro_b"/>
</dbReference>
<dbReference type="InterPro" id="IPR011330">
    <property type="entry name" value="Glyco_hydro/deAcase_b/a-brl"/>
</dbReference>
<dbReference type="PANTHER" id="PTHR46017">
    <property type="entry name" value="ALPHA-MANNOSIDASE 2C1"/>
    <property type="match status" value="1"/>
</dbReference>
<dbReference type="InterPro" id="IPR041147">
    <property type="entry name" value="GH38_C"/>
</dbReference>
<dbReference type="InterPro" id="IPR015341">
    <property type="entry name" value="Glyco_hydro_38_cen"/>
</dbReference>
<dbReference type="Pfam" id="PF01074">
    <property type="entry name" value="Glyco_hydro_38N"/>
    <property type="match status" value="1"/>
</dbReference>
<dbReference type="SMART" id="SM00872">
    <property type="entry name" value="Alpha-mann_mid"/>
    <property type="match status" value="1"/>
</dbReference>
<name>A0A2V5K489_9BACL</name>
<evidence type="ECO:0000313" key="6">
    <source>
        <dbReference type="EMBL" id="PYI53522.1"/>
    </source>
</evidence>
<gene>
    <name evidence="6" type="ORF">DLM86_17315</name>
</gene>
<dbReference type="SUPFAM" id="SSF74650">
    <property type="entry name" value="Galactose mutarotase-like"/>
    <property type="match status" value="1"/>
</dbReference>
<accession>A0A2V5K489</accession>
<dbReference type="Gene3D" id="2.70.98.30">
    <property type="entry name" value="Golgi alpha-mannosidase II, domain 4"/>
    <property type="match status" value="1"/>
</dbReference>
<dbReference type="Pfam" id="PF09261">
    <property type="entry name" value="Alpha-mann_mid"/>
    <property type="match status" value="1"/>
</dbReference>
<evidence type="ECO:0000259" key="5">
    <source>
        <dbReference type="SMART" id="SM00872"/>
    </source>
</evidence>
<evidence type="ECO:0000313" key="7">
    <source>
        <dbReference type="Proteomes" id="UP000247476"/>
    </source>
</evidence>
<protein>
    <recommendedName>
        <fullName evidence="5">Glycoside hydrolase family 38 central domain-containing protein</fullName>
    </recommendedName>
</protein>
<feature type="domain" description="Glycoside hydrolase family 38 central" evidence="5">
    <location>
        <begin position="305"/>
        <end position="383"/>
    </location>
</feature>
<comment type="caution">
    <text evidence="6">The sequence shown here is derived from an EMBL/GenBank/DDBJ whole genome shotgun (WGS) entry which is preliminary data.</text>
</comment>